<dbReference type="RefSeq" id="WP_205363452.1">
    <property type="nucleotide sequence ID" value="NZ_JADKYB010000029.1"/>
</dbReference>
<dbReference type="PROSITE" id="PS01125">
    <property type="entry name" value="ROK"/>
    <property type="match status" value="1"/>
</dbReference>
<dbReference type="Gene3D" id="1.10.10.10">
    <property type="entry name" value="Winged helix-like DNA-binding domain superfamily/Winged helix DNA-binding domain"/>
    <property type="match status" value="1"/>
</dbReference>
<feature type="compositionally biased region" description="Pro residues" evidence="2">
    <location>
        <begin position="425"/>
        <end position="434"/>
    </location>
</feature>
<dbReference type="PANTHER" id="PTHR18964">
    <property type="entry name" value="ROK (REPRESSOR, ORF, KINASE) FAMILY"/>
    <property type="match status" value="1"/>
</dbReference>
<dbReference type="InterPro" id="IPR036390">
    <property type="entry name" value="WH_DNA-bd_sf"/>
</dbReference>
<evidence type="ECO:0000313" key="4">
    <source>
        <dbReference type="Proteomes" id="UP000749040"/>
    </source>
</evidence>
<dbReference type="InterPro" id="IPR049874">
    <property type="entry name" value="ROK_cs"/>
</dbReference>
<feature type="region of interest" description="Disordered" evidence="2">
    <location>
        <begin position="395"/>
        <end position="434"/>
    </location>
</feature>
<organism evidence="3 4">
    <name type="scientific">Actinacidiphila acididurans</name>
    <dbReference type="NCBI Taxonomy" id="2784346"/>
    <lineage>
        <taxon>Bacteria</taxon>
        <taxon>Bacillati</taxon>
        <taxon>Actinomycetota</taxon>
        <taxon>Actinomycetes</taxon>
        <taxon>Kitasatosporales</taxon>
        <taxon>Streptomycetaceae</taxon>
        <taxon>Actinacidiphila</taxon>
    </lineage>
</organism>
<dbReference type="PANTHER" id="PTHR18964:SF149">
    <property type="entry name" value="BIFUNCTIONAL UDP-N-ACETYLGLUCOSAMINE 2-EPIMERASE_N-ACETYLMANNOSAMINE KINASE"/>
    <property type="match status" value="1"/>
</dbReference>
<accession>A0ABS2U432</accession>
<dbReference type="CDD" id="cd24073">
    <property type="entry name" value="ASKHA_ATPase_ROK_CYANR"/>
    <property type="match status" value="1"/>
</dbReference>
<name>A0ABS2U432_9ACTN</name>
<protein>
    <submittedName>
        <fullName evidence="3">ROK family protein</fullName>
    </submittedName>
</protein>
<dbReference type="Gene3D" id="3.30.420.40">
    <property type="match status" value="2"/>
</dbReference>
<evidence type="ECO:0000313" key="3">
    <source>
        <dbReference type="EMBL" id="MBM9509911.1"/>
    </source>
</evidence>
<evidence type="ECO:0000256" key="1">
    <source>
        <dbReference type="ARBA" id="ARBA00006479"/>
    </source>
</evidence>
<comment type="similarity">
    <text evidence="1">Belongs to the ROK (NagC/XylR) family.</text>
</comment>
<reference evidence="3 4" key="1">
    <citation type="submission" date="2021-01" db="EMBL/GenBank/DDBJ databases">
        <title>Streptomyces acididurans sp. nov., isolated from a peat swamp forest soil.</title>
        <authorList>
            <person name="Chantavorakit T."/>
            <person name="Duangmal K."/>
        </authorList>
    </citation>
    <scope>NUCLEOTIDE SEQUENCE [LARGE SCALE GENOMIC DNA]</scope>
    <source>
        <strain evidence="3 4">KK5PA1</strain>
    </source>
</reference>
<dbReference type="InterPro" id="IPR043129">
    <property type="entry name" value="ATPase_NBD"/>
</dbReference>
<gene>
    <name evidence="3" type="ORF">ITX44_36235</name>
</gene>
<dbReference type="SUPFAM" id="SSF53067">
    <property type="entry name" value="Actin-like ATPase domain"/>
    <property type="match status" value="1"/>
</dbReference>
<comment type="caution">
    <text evidence="3">The sequence shown here is derived from an EMBL/GenBank/DDBJ whole genome shotgun (WGS) entry which is preliminary data.</text>
</comment>
<feature type="compositionally biased region" description="Low complexity" evidence="2">
    <location>
        <begin position="406"/>
        <end position="424"/>
    </location>
</feature>
<proteinExistence type="inferred from homology"/>
<keyword evidence="4" id="KW-1185">Reference proteome</keyword>
<evidence type="ECO:0000256" key="2">
    <source>
        <dbReference type="SAM" id="MobiDB-lite"/>
    </source>
</evidence>
<dbReference type="InterPro" id="IPR000600">
    <property type="entry name" value="ROK"/>
</dbReference>
<dbReference type="Proteomes" id="UP000749040">
    <property type="component" value="Unassembled WGS sequence"/>
</dbReference>
<dbReference type="EMBL" id="JADKYB010000029">
    <property type="protein sequence ID" value="MBM9509911.1"/>
    <property type="molecule type" value="Genomic_DNA"/>
</dbReference>
<dbReference type="InterPro" id="IPR036388">
    <property type="entry name" value="WH-like_DNA-bd_sf"/>
</dbReference>
<dbReference type="SUPFAM" id="SSF46785">
    <property type="entry name" value="Winged helix' DNA-binding domain"/>
    <property type="match status" value="1"/>
</dbReference>
<sequence length="434" mass="43918">MSLADQPPAAVLVFQTLLAHGPLTRAEIGRRTGLSPGAVTKVATPLLADGWITELGRPAVERANGRPATLIAVRAERARFAGVKVTGDELIGVLADLTAQPLAARRAPLGSRDVGTVVLAIARLIDQLIAAAGPVADGGAPLQGIGVTISGDVDGQTGTVQYSPFLDWRRVPLARLVESATGLPTVIENDVRALTVAEQWYGAGVGLSSFALVTVGAGIGAGLSIGGRVVSGAHGVAGEVGHLPVGGTDRTCTCGNTGCVEAVASTHAITEQARRAAGDPELTMAEAVRLAHAGDPAVRAVFSRAGHAMGLALASVANLIGPERIIISGEGVASYDLYEDQIRQTFAAHAFGAAADCDLVVRPLPFEEWARGGAAVAAQRVFAPAKAASARFPVKPASGKATPVRATAGKAATAEPAPVTAVPAQEPPTEPAPA</sequence>
<dbReference type="Pfam" id="PF00480">
    <property type="entry name" value="ROK"/>
    <property type="match status" value="1"/>
</dbReference>